<dbReference type="EMBL" id="SJPM01000005">
    <property type="protein sequence ID" value="TWT96527.1"/>
    <property type="molecule type" value="Genomic_DNA"/>
</dbReference>
<dbReference type="Proteomes" id="UP000316213">
    <property type="component" value="Unassembled WGS sequence"/>
</dbReference>
<protein>
    <submittedName>
        <fullName evidence="1">Uncharacterized protein</fullName>
    </submittedName>
</protein>
<gene>
    <name evidence="1" type="ORF">Pla100_30100</name>
</gene>
<accession>A0A5C6AAY2</accession>
<dbReference type="AlphaFoldDB" id="A0A5C6AAY2"/>
<evidence type="ECO:0000313" key="2">
    <source>
        <dbReference type="Proteomes" id="UP000316213"/>
    </source>
</evidence>
<reference evidence="1 2" key="1">
    <citation type="submission" date="2019-02" db="EMBL/GenBank/DDBJ databases">
        <title>Deep-cultivation of Planctomycetes and their phenomic and genomic characterization uncovers novel biology.</title>
        <authorList>
            <person name="Wiegand S."/>
            <person name="Jogler M."/>
            <person name="Boedeker C."/>
            <person name="Pinto D."/>
            <person name="Vollmers J."/>
            <person name="Rivas-Marin E."/>
            <person name="Kohn T."/>
            <person name="Peeters S.H."/>
            <person name="Heuer A."/>
            <person name="Rast P."/>
            <person name="Oberbeckmann S."/>
            <person name="Bunk B."/>
            <person name="Jeske O."/>
            <person name="Meyerdierks A."/>
            <person name="Storesund J.E."/>
            <person name="Kallscheuer N."/>
            <person name="Luecker S."/>
            <person name="Lage O.M."/>
            <person name="Pohl T."/>
            <person name="Merkel B.J."/>
            <person name="Hornburger P."/>
            <person name="Mueller R.-W."/>
            <person name="Bruemmer F."/>
            <person name="Labrenz M."/>
            <person name="Spormann A.M."/>
            <person name="Op Den Camp H."/>
            <person name="Overmann J."/>
            <person name="Amann R."/>
            <person name="Jetten M.S.M."/>
            <person name="Mascher T."/>
            <person name="Medema M.H."/>
            <person name="Devos D.P."/>
            <person name="Kaster A.-K."/>
            <person name="Ovreas L."/>
            <person name="Rohde M."/>
            <person name="Galperin M.Y."/>
            <person name="Jogler C."/>
        </authorList>
    </citation>
    <scope>NUCLEOTIDE SEQUENCE [LARGE SCALE GENOMIC DNA]</scope>
    <source>
        <strain evidence="1 2">Pla100</strain>
    </source>
</reference>
<keyword evidence="2" id="KW-1185">Reference proteome</keyword>
<evidence type="ECO:0000313" key="1">
    <source>
        <dbReference type="EMBL" id="TWT96527.1"/>
    </source>
</evidence>
<sequence length="190" mass="22288">MRSRFGLADSDSTRIRSKMEFHLNIRCKAIDVTSWYERHLARRIPGSDSDRLGEFRKTGSQSEPKIPRSQDVWWPRDLSFSTRERAIRFEPQLNSESGRASEPNRGHHHVEERFGLTRLSALLRHRSEIAQQCRLAYSVIFPLWEKYKLSSIEQYPDCCLDSIVGRGLKFGTQELQFLGSRWARQHLLIE</sequence>
<proteinExistence type="predicted"/>
<organism evidence="1 2">
    <name type="scientific">Neorhodopirellula pilleata</name>
    <dbReference type="NCBI Taxonomy" id="2714738"/>
    <lineage>
        <taxon>Bacteria</taxon>
        <taxon>Pseudomonadati</taxon>
        <taxon>Planctomycetota</taxon>
        <taxon>Planctomycetia</taxon>
        <taxon>Pirellulales</taxon>
        <taxon>Pirellulaceae</taxon>
        <taxon>Neorhodopirellula</taxon>
    </lineage>
</organism>
<comment type="caution">
    <text evidence="1">The sequence shown here is derived from an EMBL/GenBank/DDBJ whole genome shotgun (WGS) entry which is preliminary data.</text>
</comment>
<name>A0A5C6AAY2_9BACT</name>